<comment type="caution">
    <text evidence="1">The sequence shown here is derived from an EMBL/GenBank/DDBJ whole genome shotgun (WGS) entry which is preliminary data.</text>
</comment>
<gene>
    <name evidence="1" type="ORF">J1N35_021916</name>
</gene>
<keyword evidence="2" id="KW-1185">Reference proteome</keyword>
<dbReference type="Proteomes" id="UP000828251">
    <property type="component" value="Unassembled WGS sequence"/>
</dbReference>
<evidence type="ECO:0000313" key="1">
    <source>
        <dbReference type="EMBL" id="KAH1082155.1"/>
    </source>
</evidence>
<proteinExistence type="predicted"/>
<reference evidence="1 2" key="1">
    <citation type="journal article" date="2021" name="Plant Biotechnol. J.">
        <title>Multi-omics assisted identification of the key and species-specific regulatory components of drought-tolerant mechanisms in Gossypium stocksii.</title>
        <authorList>
            <person name="Yu D."/>
            <person name="Ke L."/>
            <person name="Zhang D."/>
            <person name="Wu Y."/>
            <person name="Sun Y."/>
            <person name="Mei J."/>
            <person name="Sun J."/>
            <person name="Sun Y."/>
        </authorList>
    </citation>
    <scope>NUCLEOTIDE SEQUENCE [LARGE SCALE GENOMIC DNA]</scope>
    <source>
        <strain evidence="2">cv. E1</strain>
        <tissue evidence="1">Leaf</tissue>
    </source>
</reference>
<accession>A0A9D3VFG4</accession>
<name>A0A9D3VFG4_9ROSI</name>
<dbReference type="EMBL" id="JAIQCV010000007">
    <property type="protein sequence ID" value="KAH1082155.1"/>
    <property type="molecule type" value="Genomic_DNA"/>
</dbReference>
<sequence length="61" mass="7026">MQYKESRSVTDRGIVGFNSIRFEHTLRSANGLAHLLATETLRRRDKVYLEMAVPEYAKELG</sequence>
<protein>
    <submittedName>
        <fullName evidence="1">Uncharacterized protein</fullName>
    </submittedName>
</protein>
<evidence type="ECO:0000313" key="2">
    <source>
        <dbReference type="Proteomes" id="UP000828251"/>
    </source>
</evidence>
<dbReference type="AlphaFoldDB" id="A0A9D3VFG4"/>
<organism evidence="1 2">
    <name type="scientific">Gossypium stocksii</name>
    <dbReference type="NCBI Taxonomy" id="47602"/>
    <lineage>
        <taxon>Eukaryota</taxon>
        <taxon>Viridiplantae</taxon>
        <taxon>Streptophyta</taxon>
        <taxon>Embryophyta</taxon>
        <taxon>Tracheophyta</taxon>
        <taxon>Spermatophyta</taxon>
        <taxon>Magnoliopsida</taxon>
        <taxon>eudicotyledons</taxon>
        <taxon>Gunneridae</taxon>
        <taxon>Pentapetalae</taxon>
        <taxon>rosids</taxon>
        <taxon>malvids</taxon>
        <taxon>Malvales</taxon>
        <taxon>Malvaceae</taxon>
        <taxon>Malvoideae</taxon>
        <taxon>Gossypium</taxon>
    </lineage>
</organism>
<dbReference type="OrthoDB" id="986023at2759"/>